<proteinExistence type="predicted"/>
<dbReference type="AlphaFoldDB" id="A0A1R3GM17"/>
<name>A0A1R3GM17_COCAP</name>
<comment type="caution">
    <text evidence="1">The sequence shown here is derived from an EMBL/GenBank/DDBJ whole genome shotgun (WGS) entry which is preliminary data.</text>
</comment>
<dbReference type="EMBL" id="AWWV01014027">
    <property type="protein sequence ID" value="OMO59148.1"/>
    <property type="molecule type" value="Genomic_DNA"/>
</dbReference>
<dbReference type="Proteomes" id="UP000188268">
    <property type="component" value="Unassembled WGS sequence"/>
</dbReference>
<organism evidence="1 2">
    <name type="scientific">Corchorus capsularis</name>
    <name type="common">Jute</name>
    <dbReference type="NCBI Taxonomy" id="210143"/>
    <lineage>
        <taxon>Eukaryota</taxon>
        <taxon>Viridiplantae</taxon>
        <taxon>Streptophyta</taxon>
        <taxon>Embryophyta</taxon>
        <taxon>Tracheophyta</taxon>
        <taxon>Spermatophyta</taxon>
        <taxon>Magnoliopsida</taxon>
        <taxon>eudicotyledons</taxon>
        <taxon>Gunneridae</taxon>
        <taxon>Pentapetalae</taxon>
        <taxon>rosids</taxon>
        <taxon>malvids</taxon>
        <taxon>Malvales</taxon>
        <taxon>Malvaceae</taxon>
        <taxon>Grewioideae</taxon>
        <taxon>Apeibeae</taxon>
        <taxon>Corchorus</taxon>
    </lineage>
</organism>
<evidence type="ECO:0000313" key="1">
    <source>
        <dbReference type="EMBL" id="OMO59148.1"/>
    </source>
</evidence>
<evidence type="ECO:0000313" key="2">
    <source>
        <dbReference type="Proteomes" id="UP000188268"/>
    </source>
</evidence>
<dbReference type="Gramene" id="OMO59148">
    <property type="protein sequence ID" value="OMO59148"/>
    <property type="gene ID" value="CCACVL1_25049"/>
</dbReference>
<gene>
    <name evidence="1" type="ORF">CCACVL1_25049</name>
</gene>
<keyword evidence="2" id="KW-1185">Reference proteome</keyword>
<accession>A0A1R3GM17</accession>
<protein>
    <submittedName>
        <fullName evidence="1">Uncharacterized protein</fullName>
    </submittedName>
</protein>
<reference evidence="1 2" key="1">
    <citation type="submission" date="2013-09" db="EMBL/GenBank/DDBJ databases">
        <title>Corchorus capsularis genome sequencing.</title>
        <authorList>
            <person name="Alam M."/>
            <person name="Haque M.S."/>
            <person name="Islam M.S."/>
            <person name="Emdad E.M."/>
            <person name="Islam M.M."/>
            <person name="Ahmed B."/>
            <person name="Halim A."/>
            <person name="Hossen Q.M.M."/>
            <person name="Hossain M.Z."/>
            <person name="Ahmed R."/>
            <person name="Khan M.M."/>
            <person name="Islam R."/>
            <person name="Rashid M.M."/>
            <person name="Khan S.A."/>
            <person name="Rahman M.S."/>
            <person name="Alam M."/>
        </authorList>
    </citation>
    <scope>NUCLEOTIDE SEQUENCE [LARGE SCALE GENOMIC DNA]</scope>
    <source>
        <strain evidence="2">cv. CVL-1</strain>
        <tissue evidence="1">Whole seedling</tissue>
    </source>
</reference>
<sequence>MRQPPSILQDSAVVGVREAQISLCFVADTRRGTPVLHLSHGRGATGFCLGHGRGAIVFCLCHDRGVIGFRLRHDRGAIEGRPVP</sequence>